<sequence length="216" mass="24791">MEFIAKAPFNSFLSWHFYFIISQLLIFGSLRLSTGLSWPQWMSLVVRPNQESDNNSLNFLNVSLTTLGWLNVAFTINLVGQYFNWDAFSFTGSYSYLVSAIGVAFWIAIYMLLFNFGFWLSDENRVFLYLKNSFYRVFRFYGLIGVPINLLLIFIPLGSVKPLLYLAIALILILLGIRIIQGINFSVKKGLSIWYIILYLCALEITPLLCLAKAII</sequence>
<feature type="transmembrane region" description="Helical" evidence="1">
    <location>
        <begin position="59"/>
        <end position="83"/>
    </location>
</feature>
<keyword evidence="1" id="KW-1133">Transmembrane helix</keyword>
<keyword evidence="1" id="KW-0472">Membrane</keyword>
<evidence type="ECO:0000313" key="2">
    <source>
        <dbReference type="EMBL" id="TXC85123.1"/>
    </source>
</evidence>
<dbReference type="EMBL" id="VORB01000001">
    <property type="protein sequence ID" value="TXC85123.1"/>
    <property type="molecule type" value="Genomic_DNA"/>
</dbReference>
<dbReference type="Pfam" id="PF14093">
    <property type="entry name" value="DUF4271"/>
    <property type="match status" value="1"/>
</dbReference>
<organism evidence="2 3">
    <name type="scientific">Luteibaculum oceani</name>
    <dbReference type="NCBI Taxonomy" id="1294296"/>
    <lineage>
        <taxon>Bacteria</taxon>
        <taxon>Pseudomonadati</taxon>
        <taxon>Bacteroidota</taxon>
        <taxon>Flavobacteriia</taxon>
        <taxon>Flavobacteriales</taxon>
        <taxon>Luteibaculaceae</taxon>
        <taxon>Luteibaculum</taxon>
    </lineage>
</organism>
<feature type="transmembrane region" description="Helical" evidence="1">
    <location>
        <begin position="140"/>
        <end position="157"/>
    </location>
</feature>
<feature type="transmembrane region" description="Helical" evidence="1">
    <location>
        <begin position="15"/>
        <end position="38"/>
    </location>
</feature>
<keyword evidence="1" id="KW-0812">Transmembrane</keyword>
<reference evidence="2 3" key="1">
    <citation type="submission" date="2019-08" db="EMBL/GenBank/DDBJ databases">
        <title>Genome of Luteibaculum oceani JCM 18817.</title>
        <authorList>
            <person name="Bowman J.P."/>
        </authorList>
    </citation>
    <scope>NUCLEOTIDE SEQUENCE [LARGE SCALE GENOMIC DNA]</scope>
    <source>
        <strain evidence="2 3">JCM 18817</strain>
    </source>
</reference>
<feature type="transmembrane region" description="Helical" evidence="1">
    <location>
        <begin position="163"/>
        <end position="180"/>
    </location>
</feature>
<accession>A0A5C6VIE0</accession>
<dbReference type="AlphaFoldDB" id="A0A5C6VIE0"/>
<dbReference type="Proteomes" id="UP000321168">
    <property type="component" value="Unassembled WGS sequence"/>
</dbReference>
<keyword evidence="3" id="KW-1185">Reference proteome</keyword>
<dbReference type="OrthoDB" id="1467217at2"/>
<protein>
    <submittedName>
        <fullName evidence="2">DUF4271 domain-containing protein</fullName>
    </submittedName>
</protein>
<feature type="transmembrane region" description="Helical" evidence="1">
    <location>
        <begin position="192"/>
        <end position="215"/>
    </location>
</feature>
<evidence type="ECO:0000313" key="3">
    <source>
        <dbReference type="Proteomes" id="UP000321168"/>
    </source>
</evidence>
<dbReference type="InterPro" id="IPR025367">
    <property type="entry name" value="DUF4271"/>
</dbReference>
<evidence type="ECO:0000256" key="1">
    <source>
        <dbReference type="SAM" id="Phobius"/>
    </source>
</evidence>
<proteinExistence type="predicted"/>
<gene>
    <name evidence="2" type="ORF">FRX97_00435</name>
</gene>
<name>A0A5C6VIE0_9FLAO</name>
<comment type="caution">
    <text evidence="2">The sequence shown here is derived from an EMBL/GenBank/DDBJ whole genome shotgun (WGS) entry which is preliminary data.</text>
</comment>
<feature type="transmembrane region" description="Helical" evidence="1">
    <location>
        <begin position="95"/>
        <end position="120"/>
    </location>
</feature>